<dbReference type="RefSeq" id="WP_117490543.1">
    <property type="nucleotide sequence ID" value="NZ_QVIG01000001.1"/>
</dbReference>
<evidence type="ECO:0000313" key="10">
    <source>
        <dbReference type="EMBL" id="RGD62224.1"/>
    </source>
</evidence>
<feature type="transmembrane region" description="Helical" evidence="8">
    <location>
        <begin position="360"/>
        <end position="382"/>
    </location>
</feature>
<evidence type="ECO:0000256" key="4">
    <source>
        <dbReference type="ARBA" id="ARBA00022989"/>
    </source>
</evidence>
<dbReference type="CDD" id="cd17321">
    <property type="entry name" value="MFS_MMR_MDR_like"/>
    <property type="match status" value="1"/>
</dbReference>
<dbReference type="InterPro" id="IPR011701">
    <property type="entry name" value="MFS"/>
</dbReference>
<feature type="transmembrane region" description="Helical" evidence="8">
    <location>
        <begin position="12"/>
        <end position="32"/>
    </location>
</feature>
<feature type="region of interest" description="Disordered" evidence="7">
    <location>
        <begin position="502"/>
        <end position="544"/>
    </location>
</feature>
<protein>
    <submittedName>
        <fullName evidence="10">MFS transporter</fullName>
    </submittedName>
</protein>
<dbReference type="PRINTS" id="PR01036">
    <property type="entry name" value="TCRTETB"/>
</dbReference>
<keyword evidence="11" id="KW-1185">Reference proteome</keyword>
<dbReference type="PANTHER" id="PTHR42718:SF9">
    <property type="entry name" value="MAJOR FACILITATOR SUPERFAMILY MULTIDRUG TRANSPORTER MFSC"/>
    <property type="match status" value="1"/>
</dbReference>
<evidence type="ECO:0000256" key="7">
    <source>
        <dbReference type="SAM" id="MobiDB-lite"/>
    </source>
</evidence>
<dbReference type="AlphaFoldDB" id="A0A373A383"/>
<dbReference type="SUPFAM" id="SSF103473">
    <property type="entry name" value="MFS general substrate transporter"/>
    <property type="match status" value="1"/>
</dbReference>
<dbReference type="Gene3D" id="1.20.1720.10">
    <property type="entry name" value="Multidrug resistance protein D"/>
    <property type="match status" value="1"/>
</dbReference>
<organism evidence="10 11">
    <name type="scientific">Kitasatospora xanthocidica</name>
    <dbReference type="NCBI Taxonomy" id="83382"/>
    <lineage>
        <taxon>Bacteria</taxon>
        <taxon>Bacillati</taxon>
        <taxon>Actinomycetota</taxon>
        <taxon>Actinomycetes</taxon>
        <taxon>Kitasatosporales</taxon>
        <taxon>Streptomycetaceae</taxon>
        <taxon>Kitasatospora</taxon>
    </lineage>
</organism>
<feature type="transmembrane region" description="Helical" evidence="8">
    <location>
        <begin position="139"/>
        <end position="164"/>
    </location>
</feature>
<keyword evidence="2" id="KW-0813">Transport</keyword>
<evidence type="ECO:0000256" key="1">
    <source>
        <dbReference type="ARBA" id="ARBA00004651"/>
    </source>
</evidence>
<gene>
    <name evidence="10" type="ORF">DR950_34735</name>
</gene>
<dbReference type="InterPro" id="IPR020846">
    <property type="entry name" value="MFS_dom"/>
</dbReference>
<dbReference type="PANTHER" id="PTHR42718">
    <property type="entry name" value="MAJOR FACILITATOR SUPERFAMILY MULTIDRUG TRANSPORTER MFSC"/>
    <property type="match status" value="1"/>
</dbReference>
<evidence type="ECO:0000259" key="9">
    <source>
        <dbReference type="PROSITE" id="PS50850"/>
    </source>
</evidence>
<dbReference type="GO" id="GO:0022857">
    <property type="term" value="F:transmembrane transporter activity"/>
    <property type="evidence" value="ECO:0007669"/>
    <property type="project" value="InterPro"/>
</dbReference>
<feature type="transmembrane region" description="Helical" evidence="8">
    <location>
        <begin position="225"/>
        <end position="246"/>
    </location>
</feature>
<evidence type="ECO:0000313" key="11">
    <source>
        <dbReference type="Proteomes" id="UP000263377"/>
    </source>
</evidence>
<feature type="transmembrane region" description="Helical" evidence="8">
    <location>
        <begin position="200"/>
        <end position="219"/>
    </location>
</feature>
<evidence type="ECO:0000256" key="5">
    <source>
        <dbReference type="ARBA" id="ARBA00023136"/>
    </source>
</evidence>
<feature type="transmembrane region" description="Helical" evidence="8">
    <location>
        <begin position="52"/>
        <end position="71"/>
    </location>
</feature>
<reference evidence="10 11" key="1">
    <citation type="submission" date="2018-08" db="EMBL/GenBank/DDBJ databases">
        <title>Diversity &amp; Physiological Properties of Lignin-Decomposing Actinobacteria from Soil.</title>
        <authorList>
            <person name="Roh S.G."/>
            <person name="Kim S.B."/>
        </authorList>
    </citation>
    <scope>NUCLEOTIDE SEQUENCE [LARGE SCALE GENOMIC DNA]</scope>
    <source>
        <strain evidence="10 11">MMS17-GH009</strain>
    </source>
</reference>
<name>A0A373A383_9ACTN</name>
<evidence type="ECO:0000256" key="8">
    <source>
        <dbReference type="SAM" id="Phobius"/>
    </source>
</evidence>
<dbReference type="Gene3D" id="1.20.1250.20">
    <property type="entry name" value="MFS general substrate transporter like domains"/>
    <property type="match status" value="1"/>
</dbReference>
<feature type="compositionally biased region" description="Low complexity" evidence="7">
    <location>
        <begin position="511"/>
        <end position="520"/>
    </location>
</feature>
<evidence type="ECO:0000256" key="3">
    <source>
        <dbReference type="ARBA" id="ARBA00022692"/>
    </source>
</evidence>
<dbReference type="GO" id="GO:0046677">
    <property type="term" value="P:response to antibiotic"/>
    <property type="evidence" value="ECO:0007669"/>
    <property type="project" value="UniProtKB-KW"/>
</dbReference>
<feature type="transmembrane region" description="Helical" evidence="8">
    <location>
        <begin position="80"/>
        <end position="99"/>
    </location>
</feature>
<evidence type="ECO:0000256" key="6">
    <source>
        <dbReference type="ARBA" id="ARBA00023251"/>
    </source>
</evidence>
<feature type="transmembrane region" description="Helical" evidence="8">
    <location>
        <begin position="105"/>
        <end position="127"/>
    </location>
</feature>
<feature type="transmembrane region" description="Helical" evidence="8">
    <location>
        <begin position="474"/>
        <end position="496"/>
    </location>
</feature>
<feature type="transmembrane region" description="Helical" evidence="8">
    <location>
        <begin position="170"/>
        <end position="188"/>
    </location>
</feature>
<comment type="subcellular location">
    <subcellularLocation>
        <location evidence="1">Cell membrane</location>
        <topology evidence="1">Multi-pass membrane protein</topology>
    </subcellularLocation>
</comment>
<proteinExistence type="predicted"/>
<keyword evidence="6" id="KW-0046">Antibiotic resistance</keyword>
<sequence length="544" mass="56590">MTLSLTESRRRRLTLFAMCMATFMTSLDLTIVNVALPSMQSELHMGAAELEWVISAYSLSLAAVIPASGALGDRYGRKRIFLTGMVVFSIGVVACAVAWNALSLIAFRAVQGLGGAAMLALGLSIITETYPKEQRASAIGAWAAIGGTGFGAGPVGGGILLTFFGWQSVFWINLPFAALGIACTFLAVRESRNPQARRLDVPGIVLSALGLVCLTLGFVESADHPWGSAVVAFPLAAGVVLLLAFLGWERRAPHPMMPPALLRARSFASASGIYLLCYGGMSGALFWVTLYFQDVAGWSVLRTGLSWLFMNIPFLTMAQFGGRLDSRFRSVTVAVSGILLAAVGVFLLSRAGTTPFAVSALGYVLYGGGFGTFVPAVTHVAMRDVPPGASGAASGVLNASRQIGSSVCLAVLGAVGVNSAVSAWQEKTAGLDGAQRAQVLERSREVGGGRLHTVVEALGEPFRQPAVDSFLHGYQLSIGIAAAATAVAAVLAWAGFRQRAGQLPTAPEPTTPESSTPESAGPRPAGGSSADEVTVAGKGLRPRP</sequence>
<dbReference type="Proteomes" id="UP000263377">
    <property type="component" value="Unassembled WGS sequence"/>
</dbReference>
<feature type="domain" description="Major facilitator superfamily (MFS) profile" evidence="9">
    <location>
        <begin position="14"/>
        <end position="500"/>
    </location>
</feature>
<dbReference type="EMBL" id="QVIG01000001">
    <property type="protein sequence ID" value="RGD62224.1"/>
    <property type="molecule type" value="Genomic_DNA"/>
</dbReference>
<dbReference type="InterPro" id="IPR036259">
    <property type="entry name" value="MFS_trans_sf"/>
</dbReference>
<evidence type="ECO:0000256" key="2">
    <source>
        <dbReference type="ARBA" id="ARBA00022448"/>
    </source>
</evidence>
<keyword evidence="5 8" id="KW-0472">Membrane</keyword>
<feature type="transmembrane region" description="Helical" evidence="8">
    <location>
        <begin position="328"/>
        <end position="348"/>
    </location>
</feature>
<dbReference type="Pfam" id="PF07690">
    <property type="entry name" value="MFS_1"/>
    <property type="match status" value="1"/>
</dbReference>
<accession>A0A373A383</accession>
<feature type="transmembrane region" description="Helical" evidence="8">
    <location>
        <begin position="267"/>
        <end position="289"/>
    </location>
</feature>
<keyword evidence="4 8" id="KW-1133">Transmembrane helix</keyword>
<dbReference type="PROSITE" id="PS50850">
    <property type="entry name" value="MFS"/>
    <property type="match status" value="1"/>
</dbReference>
<comment type="caution">
    <text evidence="10">The sequence shown here is derived from an EMBL/GenBank/DDBJ whole genome shotgun (WGS) entry which is preliminary data.</text>
</comment>
<dbReference type="GO" id="GO:0005886">
    <property type="term" value="C:plasma membrane"/>
    <property type="evidence" value="ECO:0007669"/>
    <property type="project" value="UniProtKB-SubCell"/>
</dbReference>
<keyword evidence="3 8" id="KW-0812">Transmembrane</keyword>